<keyword evidence="2" id="KW-1185">Reference proteome</keyword>
<evidence type="ECO:0000313" key="1">
    <source>
        <dbReference type="EnsemblPlants" id="Bo9g077870.1"/>
    </source>
</evidence>
<dbReference type="Pfam" id="PF03004">
    <property type="entry name" value="Transposase_24"/>
    <property type="match status" value="1"/>
</dbReference>
<dbReference type="EnsemblPlants" id="Bo9g077870.1">
    <property type="protein sequence ID" value="Bo9g077870.1"/>
    <property type="gene ID" value="Bo9g077870"/>
</dbReference>
<accession>A0A0D3E875</accession>
<reference evidence="1" key="2">
    <citation type="submission" date="2015-03" db="UniProtKB">
        <authorList>
            <consortium name="EnsemblPlants"/>
        </authorList>
    </citation>
    <scope>IDENTIFICATION</scope>
</reference>
<organism evidence="1 2">
    <name type="scientific">Brassica oleracea var. oleracea</name>
    <dbReference type="NCBI Taxonomy" id="109376"/>
    <lineage>
        <taxon>Eukaryota</taxon>
        <taxon>Viridiplantae</taxon>
        <taxon>Streptophyta</taxon>
        <taxon>Embryophyta</taxon>
        <taxon>Tracheophyta</taxon>
        <taxon>Spermatophyta</taxon>
        <taxon>Magnoliopsida</taxon>
        <taxon>eudicotyledons</taxon>
        <taxon>Gunneridae</taxon>
        <taxon>Pentapetalae</taxon>
        <taxon>rosids</taxon>
        <taxon>malvids</taxon>
        <taxon>Brassicales</taxon>
        <taxon>Brassicaceae</taxon>
        <taxon>Brassiceae</taxon>
        <taxon>Brassica</taxon>
    </lineage>
</organism>
<dbReference type="AlphaFoldDB" id="A0A0D3E875"/>
<dbReference type="HOGENOM" id="CLU_033858_0_1_1"/>
<evidence type="ECO:0000313" key="2">
    <source>
        <dbReference type="Proteomes" id="UP000032141"/>
    </source>
</evidence>
<dbReference type="Gramene" id="Bo9g077870.1">
    <property type="protein sequence ID" value="Bo9g077870.1"/>
    <property type="gene ID" value="Bo9g077870"/>
</dbReference>
<sequence length="278" mass="31494">MGADEIHPDLLVPPSAPYAMYTVKDLLAQPGRGGLPVLPDRPDRTLWFGVDGSVARNVTEVIKGYFPHAHLNWKLTPIYIRKTWFKMFAQKYHWSIGVNERVKKAFEGKAKKQLLDTDHYERTHKNKAGQFVDPRSEQIYNDVVARIEDRQTQLTQQSPDGISVTLSTLEVDQIYEEVVPKKKGCTLGIGSVNDVPRATSSYGQRRADEVTELRSELNSTRSTFTAHMTSFEGILDVLAYGHPQVRTQNPIPEPSHIEEDVQMRSQEFFDALCPSNNP</sequence>
<reference evidence="1 2" key="1">
    <citation type="journal article" date="2014" name="Genome Biol.">
        <title>Transcriptome and methylome profiling reveals relics of genome dominance in the mesopolyploid Brassica oleracea.</title>
        <authorList>
            <person name="Parkin I.A."/>
            <person name="Koh C."/>
            <person name="Tang H."/>
            <person name="Robinson S.J."/>
            <person name="Kagale S."/>
            <person name="Clarke W.E."/>
            <person name="Town C.D."/>
            <person name="Nixon J."/>
            <person name="Krishnakumar V."/>
            <person name="Bidwell S.L."/>
            <person name="Denoeud F."/>
            <person name="Belcram H."/>
            <person name="Links M.G."/>
            <person name="Just J."/>
            <person name="Clarke C."/>
            <person name="Bender T."/>
            <person name="Huebert T."/>
            <person name="Mason A.S."/>
            <person name="Pires J.C."/>
            <person name="Barker G."/>
            <person name="Moore J."/>
            <person name="Walley P.G."/>
            <person name="Manoli S."/>
            <person name="Batley J."/>
            <person name="Edwards D."/>
            <person name="Nelson M.N."/>
            <person name="Wang X."/>
            <person name="Paterson A.H."/>
            <person name="King G."/>
            <person name="Bancroft I."/>
            <person name="Chalhoub B."/>
            <person name="Sharpe A.G."/>
        </authorList>
    </citation>
    <scope>NUCLEOTIDE SEQUENCE</scope>
    <source>
        <strain evidence="1 2">cv. TO1000</strain>
    </source>
</reference>
<dbReference type="InterPro" id="IPR004252">
    <property type="entry name" value="Probable_transposase_24"/>
</dbReference>
<name>A0A0D3E875_BRAOL</name>
<proteinExistence type="predicted"/>
<dbReference type="Proteomes" id="UP000032141">
    <property type="component" value="Chromosome C9"/>
</dbReference>
<protein>
    <submittedName>
        <fullName evidence="1">Uncharacterized protein</fullName>
    </submittedName>
</protein>